<dbReference type="Proteomes" id="UP001179181">
    <property type="component" value="Unassembled WGS sequence"/>
</dbReference>
<keyword evidence="1" id="KW-0812">Transmembrane</keyword>
<keyword evidence="1" id="KW-1133">Transmembrane helix</keyword>
<evidence type="ECO:0008006" key="4">
    <source>
        <dbReference type="Google" id="ProtNLM"/>
    </source>
</evidence>
<accession>A0ABX0UL87</accession>
<feature type="transmembrane region" description="Helical" evidence="1">
    <location>
        <begin position="82"/>
        <end position="102"/>
    </location>
</feature>
<keyword evidence="1" id="KW-0472">Membrane</keyword>
<evidence type="ECO:0000313" key="3">
    <source>
        <dbReference type="Proteomes" id="UP001179181"/>
    </source>
</evidence>
<evidence type="ECO:0000313" key="2">
    <source>
        <dbReference type="EMBL" id="NIJ53667.1"/>
    </source>
</evidence>
<feature type="transmembrane region" description="Helical" evidence="1">
    <location>
        <begin position="137"/>
        <end position="153"/>
    </location>
</feature>
<proteinExistence type="predicted"/>
<keyword evidence="3" id="KW-1185">Reference proteome</keyword>
<feature type="transmembrane region" description="Helical" evidence="1">
    <location>
        <begin position="213"/>
        <end position="232"/>
    </location>
</feature>
<feature type="transmembrane region" description="Helical" evidence="1">
    <location>
        <begin position="184"/>
        <end position="201"/>
    </location>
</feature>
<feature type="transmembrane region" description="Helical" evidence="1">
    <location>
        <begin position="53"/>
        <end position="76"/>
    </location>
</feature>
<feature type="transmembrane region" description="Helical" evidence="1">
    <location>
        <begin position="308"/>
        <end position="326"/>
    </location>
</feature>
<protein>
    <recommendedName>
        <fullName evidence="4">DUF2157 domain-containing protein</fullName>
    </recommendedName>
</protein>
<gene>
    <name evidence="2" type="ORF">FHS68_002849</name>
</gene>
<feature type="transmembrane region" description="Helical" evidence="1">
    <location>
        <begin position="114"/>
        <end position="131"/>
    </location>
</feature>
<dbReference type="EMBL" id="JAASQJ010000003">
    <property type="protein sequence ID" value="NIJ53667.1"/>
    <property type="molecule type" value="Genomic_DNA"/>
</dbReference>
<feature type="transmembrane region" description="Helical" evidence="1">
    <location>
        <begin position="252"/>
        <end position="271"/>
    </location>
</feature>
<evidence type="ECO:0000256" key="1">
    <source>
        <dbReference type="SAM" id="Phobius"/>
    </source>
</evidence>
<feature type="transmembrane region" description="Helical" evidence="1">
    <location>
        <begin position="158"/>
        <end position="178"/>
    </location>
</feature>
<feature type="transmembrane region" description="Helical" evidence="1">
    <location>
        <begin position="278"/>
        <end position="296"/>
    </location>
</feature>
<dbReference type="RefSeq" id="WP_167271095.1">
    <property type="nucleotide sequence ID" value="NZ_JAASQJ010000003.1"/>
</dbReference>
<organism evidence="2 3">
    <name type="scientific">Dyadobacter arcticus</name>
    <dbReference type="NCBI Taxonomy" id="1078754"/>
    <lineage>
        <taxon>Bacteria</taxon>
        <taxon>Pseudomonadati</taxon>
        <taxon>Bacteroidota</taxon>
        <taxon>Cytophagia</taxon>
        <taxon>Cytophagales</taxon>
        <taxon>Spirosomataceae</taxon>
        <taxon>Dyadobacter</taxon>
    </lineage>
</organism>
<name>A0ABX0UL87_9BACT</name>
<sequence length="380" mass="42455">MKKAYNLHWIENLYISQVSSRWRAKNLLTPEQEAQIKVEFPEEFYRPGIFVKIGLFIFATIACSFFVGFISIFFLEAGGDDAFSFLSMIACVCYLISLEYLIKNRKLFHSGVDNALLYAAITAAFVPMFILFEDADVLVYCIFSLILFTLATLRYADLLTTIGCFGALFTLLASLMLKFPLSKALLPFAIMILAAGIYFSIRNNRSLYYADCIKVLKALSLVTFYLGGNYFIVREGNALLNELNLPVSPQIAFAPVFYFFTTAIPAFYVIAGLKRHDRVLFIIGLLTFAFSIYTYRSFFSQLTIAQELLVAGIVMIAAAVSVIKYLHTPKHRVSDEQEGQRKLANLEAIWVAQNLGQAPQENGLEFGGGNFGGGGAGEVY</sequence>
<comment type="caution">
    <text evidence="2">The sequence shown here is derived from an EMBL/GenBank/DDBJ whole genome shotgun (WGS) entry which is preliminary data.</text>
</comment>
<reference evidence="2 3" key="1">
    <citation type="submission" date="2020-03" db="EMBL/GenBank/DDBJ databases">
        <title>Genomic Encyclopedia of Type Strains, Phase IV (KMG-IV): sequencing the most valuable type-strain genomes for metagenomic binning, comparative biology and taxonomic classification.</title>
        <authorList>
            <person name="Goeker M."/>
        </authorList>
    </citation>
    <scope>NUCLEOTIDE SEQUENCE [LARGE SCALE GENOMIC DNA]</scope>
    <source>
        <strain evidence="2 3">DSM 102865</strain>
    </source>
</reference>